<dbReference type="GO" id="GO:0006508">
    <property type="term" value="P:proteolysis"/>
    <property type="evidence" value="ECO:0007669"/>
    <property type="project" value="UniProtKB-KW"/>
</dbReference>
<evidence type="ECO:0000259" key="10">
    <source>
        <dbReference type="PROSITE" id="PS51864"/>
    </source>
</evidence>
<evidence type="ECO:0000256" key="2">
    <source>
        <dbReference type="ARBA" id="ARBA00022723"/>
    </source>
</evidence>
<organism evidence="11 12">
    <name type="scientific">Ancylostoma ceylanicum</name>
    <dbReference type="NCBI Taxonomy" id="53326"/>
    <lineage>
        <taxon>Eukaryota</taxon>
        <taxon>Metazoa</taxon>
        <taxon>Ecdysozoa</taxon>
        <taxon>Nematoda</taxon>
        <taxon>Chromadorea</taxon>
        <taxon>Rhabditida</taxon>
        <taxon>Rhabditina</taxon>
        <taxon>Rhabditomorpha</taxon>
        <taxon>Strongyloidea</taxon>
        <taxon>Ancylostomatidae</taxon>
        <taxon>Ancylostomatinae</taxon>
        <taxon>Ancylostoma</taxon>
    </lineage>
</organism>
<evidence type="ECO:0000256" key="4">
    <source>
        <dbReference type="ARBA" id="ARBA00022833"/>
    </source>
</evidence>
<evidence type="ECO:0000313" key="11">
    <source>
        <dbReference type="EMBL" id="EPB80323.1"/>
    </source>
</evidence>
<feature type="compositionally biased region" description="Basic and acidic residues" evidence="9">
    <location>
        <begin position="383"/>
        <end position="395"/>
    </location>
</feature>
<evidence type="ECO:0000256" key="3">
    <source>
        <dbReference type="ARBA" id="ARBA00022801"/>
    </source>
</evidence>
<feature type="binding site" evidence="7">
    <location>
        <position position="256"/>
    </location>
    <ligand>
        <name>Zn(2+)</name>
        <dbReference type="ChEBI" id="CHEBI:29105"/>
        <note>catalytic</note>
    </ligand>
</feature>
<dbReference type="PROSITE" id="PS51864">
    <property type="entry name" value="ASTACIN"/>
    <property type="match status" value="1"/>
</dbReference>
<dbReference type="PANTHER" id="PTHR10127">
    <property type="entry name" value="DISCOIDIN, CUB, EGF, LAMININ , AND ZINC METALLOPROTEASE DOMAIN CONTAINING"/>
    <property type="match status" value="1"/>
</dbReference>
<evidence type="ECO:0000256" key="5">
    <source>
        <dbReference type="ARBA" id="ARBA00023049"/>
    </source>
</evidence>
<comment type="cofactor">
    <cofactor evidence="7 8">
        <name>Zn(2+)</name>
        <dbReference type="ChEBI" id="CHEBI:29105"/>
    </cofactor>
    <text evidence="7 8">Binds 1 zinc ion per subunit.</text>
</comment>
<dbReference type="EMBL" id="KE124781">
    <property type="protein sequence ID" value="EPB80323.1"/>
    <property type="molecule type" value="Genomic_DNA"/>
</dbReference>
<dbReference type="InterPro" id="IPR024079">
    <property type="entry name" value="MetalloPept_cat_dom_sf"/>
</dbReference>
<keyword evidence="12" id="KW-1185">Reference proteome</keyword>
<gene>
    <name evidence="11" type="ORF">ANCCEY_00580</name>
</gene>
<feature type="active site" evidence="7">
    <location>
        <position position="247"/>
    </location>
</feature>
<feature type="region of interest" description="Disordered" evidence="9">
    <location>
        <begin position="379"/>
        <end position="418"/>
    </location>
</feature>
<evidence type="ECO:0000256" key="7">
    <source>
        <dbReference type="PROSITE-ProRule" id="PRU01211"/>
    </source>
</evidence>
<keyword evidence="2 7" id="KW-0479">Metal-binding</keyword>
<keyword evidence="4 7" id="KW-0862">Zinc</keyword>
<feature type="binding site" evidence="7">
    <location>
        <position position="250"/>
    </location>
    <ligand>
        <name>Zn(2+)</name>
        <dbReference type="ChEBI" id="CHEBI:29105"/>
        <note>catalytic</note>
    </ligand>
</feature>
<dbReference type="EC" id="3.4.24.-" evidence="8"/>
<evidence type="ECO:0000313" key="12">
    <source>
        <dbReference type="Proteomes" id="UP000054495"/>
    </source>
</evidence>
<feature type="binding site" evidence="7">
    <location>
        <position position="246"/>
    </location>
    <ligand>
        <name>Zn(2+)</name>
        <dbReference type="ChEBI" id="CHEBI:29105"/>
        <note>catalytic</note>
    </ligand>
</feature>
<keyword evidence="8" id="KW-0732">Signal</keyword>
<dbReference type="AlphaFoldDB" id="A0A0D6M9Z2"/>
<keyword evidence="1 7" id="KW-0645">Protease</keyword>
<dbReference type="GO" id="GO:0004222">
    <property type="term" value="F:metalloendopeptidase activity"/>
    <property type="evidence" value="ECO:0007669"/>
    <property type="project" value="UniProtKB-UniRule"/>
</dbReference>
<feature type="chain" id="PRO_5005115068" description="Metalloendopeptidase" evidence="8">
    <location>
        <begin position="18"/>
        <end position="524"/>
    </location>
</feature>
<dbReference type="Proteomes" id="UP000054495">
    <property type="component" value="Unassembled WGS sequence"/>
</dbReference>
<name>A0A0D6M9Z2_9BILA</name>
<evidence type="ECO:0000256" key="9">
    <source>
        <dbReference type="SAM" id="MobiDB-lite"/>
    </source>
</evidence>
<dbReference type="GO" id="GO:0008270">
    <property type="term" value="F:zinc ion binding"/>
    <property type="evidence" value="ECO:0007669"/>
    <property type="project" value="UniProtKB-UniRule"/>
</dbReference>
<proteinExistence type="predicted"/>
<dbReference type="InterPro" id="IPR006026">
    <property type="entry name" value="Peptidase_Metallo"/>
</dbReference>
<feature type="signal peptide" evidence="8">
    <location>
        <begin position="1"/>
        <end position="17"/>
    </location>
</feature>
<dbReference type="InterPro" id="IPR001506">
    <property type="entry name" value="Peptidase_M12A"/>
</dbReference>
<protein>
    <recommendedName>
        <fullName evidence="8">Metalloendopeptidase</fullName>
        <ecNumber evidence="8">3.4.24.-</ecNumber>
    </recommendedName>
</protein>
<feature type="domain" description="Peptidase M12A" evidence="10">
    <location>
        <begin position="154"/>
        <end position="278"/>
    </location>
</feature>
<dbReference type="MEROPS" id="M12.310"/>
<keyword evidence="3 7" id="KW-0378">Hydrolase</keyword>
<dbReference type="Gene3D" id="3.40.390.10">
    <property type="entry name" value="Collagenase (Catalytic Domain)"/>
    <property type="match status" value="1"/>
</dbReference>
<feature type="compositionally biased region" description="Basic and acidic residues" evidence="9">
    <location>
        <begin position="405"/>
        <end position="416"/>
    </location>
</feature>
<accession>A0A0D6M9Z2</accession>
<dbReference type="PRINTS" id="PR00480">
    <property type="entry name" value="ASTACIN"/>
</dbReference>
<dbReference type="PANTHER" id="PTHR10127:SF780">
    <property type="entry name" value="METALLOENDOPEPTIDASE"/>
    <property type="match status" value="1"/>
</dbReference>
<keyword evidence="5 7" id="KW-0482">Metalloprotease</keyword>
<evidence type="ECO:0000256" key="1">
    <source>
        <dbReference type="ARBA" id="ARBA00022670"/>
    </source>
</evidence>
<reference evidence="11 12" key="1">
    <citation type="submission" date="2013-05" db="EMBL/GenBank/DDBJ databases">
        <title>Draft genome of the parasitic nematode Anyclostoma ceylanicum.</title>
        <authorList>
            <person name="Mitreva M."/>
        </authorList>
    </citation>
    <scope>NUCLEOTIDE SEQUENCE [LARGE SCALE GENOMIC DNA]</scope>
</reference>
<evidence type="ECO:0000256" key="6">
    <source>
        <dbReference type="ARBA" id="ARBA00023157"/>
    </source>
</evidence>
<comment type="caution">
    <text evidence="7">Lacks conserved residue(s) required for the propagation of feature annotation.</text>
</comment>
<dbReference type="Pfam" id="PF01400">
    <property type="entry name" value="Astacin"/>
    <property type="match status" value="1"/>
</dbReference>
<dbReference type="SUPFAM" id="SSF55486">
    <property type="entry name" value="Metalloproteases ('zincins'), catalytic domain"/>
    <property type="match status" value="1"/>
</dbReference>
<evidence type="ECO:0000256" key="8">
    <source>
        <dbReference type="RuleBase" id="RU361183"/>
    </source>
</evidence>
<sequence>MHVPLLILLTTICISAGGYNGYDSNFLYEGPESVGDGIEALLERIFNTTHVLSFHERLAMIEDKIRRTLELTPRMIVSLNDRLAKLRPIRHVRVNEMGDSISEINEKSRIGDYLFQGDIRKKELSEGMNFSDQIEDIKEDVEEETSGMSRRKRQAYKDWRYPQTIWSKGVNYYFDNSASDRVRSVFRRAAKEWESGTCINIKENPRAEDRIRVFPEDGCWSFVGRRGREQDLSLGRGCETIGTAAHELGHALGMFHTMSRHDRDKFITLNTRNIRTNAKKLPHPVKMEVFHTLVTAPDVFALVVTADGYATNATKCSSYKYSCEFMYMTLITFRRVEPHETNAKFFFLKLKHLPLHKLVHTTHLAQRNDHIRMLQLRIPRSGSHHDERPRSRAAQEEVSGFESSYEQRGRSEESEQHQALCPPLQHLVVIGLRIITDDNNRNPSGCGAVLTATPQFQELKSTIGNHYMRESEDFEKCNYWIEAPKGTRVEVRIERISGRYAVDGCPYFGVEIKSQRDQRATGYR</sequence>
<keyword evidence="6" id="KW-1015">Disulfide bond</keyword>
<dbReference type="SMART" id="SM00235">
    <property type="entry name" value="ZnMc"/>
    <property type="match status" value="1"/>
</dbReference>